<sequence>MSRNVRILYFARLREALGQNMEDVVLPDDVAQVADIMRWLAARGSVWAEQFDGCRQIRAAVNQELVPDNTPVAAGDEIAFFPPVTGG</sequence>
<evidence type="ECO:0000256" key="1">
    <source>
        <dbReference type="ARBA" id="ARBA00022741"/>
    </source>
</evidence>
<keyword evidence="1" id="KW-0547">Nucleotide-binding</keyword>
<evidence type="ECO:0000256" key="3">
    <source>
        <dbReference type="ARBA" id="ARBA00024247"/>
    </source>
</evidence>
<dbReference type="EMBL" id="BDOQ01000001">
    <property type="protein sequence ID" value="GBG12707.1"/>
    <property type="molecule type" value="Genomic_DNA"/>
</dbReference>
<dbReference type="GO" id="GO:1990133">
    <property type="term" value="C:molybdopterin adenylyltransferase complex"/>
    <property type="evidence" value="ECO:0007669"/>
    <property type="project" value="TreeGrafter"/>
</dbReference>
<dbReference type="Gene3D" id="3.10.20.30">
    <property type="match status" value="1"/>
</dbReference>
<comment type="caution">
    <text evidence="4">The sequence shown here is derived from an EMBL/GenBank/DDBJ whole genome shotgun (WGS) entry which is preliminary data.</text>
</comment>
<accession>A0A2R5F234</accession>
<dbReference type="GO" id="GO:0000166">
    <property type="term" value="F:nucleotide binding"/>
    <property type="evidence" value="ECO:0007669"/>
    <property type="project" value="UniProtKB-KW"/>
</dbReference>
<dbReference type="AlphaFoldDB" id="A0A2R5F234"/>
<dbReference type="GO" id="GO:0006777">
    <property type="term" value="P:Mo-molybdopterin cofactor biosynthetic process"/>
    <property type="evidence" value="ECO:0007669"/>
    <property type="project" value="InterPro"/>
</dbReference>
<dbReference type="NCBIfam" id="TIGR01682">
    <property type="entry name" value="moaD"/>
    <property type="match status" value="1"/>
</dbReference>
<name>A0A2R5F234_9PROT</name>
<dbReference type="RefSeq" id="WP_109013925.1">
    <property type="nucleotide sequence ID" value="NZ_BDOQ01000001.1"/>
</dbReference>
<dbReference type="UniPathway" id="UPA00344"/>
<evidence type="ECO:0000256" key="2">
    <source>
        <dbReference type="ARBA" id="ARBA00024200"/>
    </source>
</evidence>
<dbReference type="CDD" id="cd00754">
    <property type="entry name" value="Ubl_MoaD"/>
    <property type="match status" value="1"/>
</dbReference>
<dbReference type="OrthoDB" id="9801945at2"/>
<dbReference type="InterPro" id="IPR003749">
    <property type="entry name" value="ThiS/MoaD-like"/>
</dbReference>
<dbReference type="SUPFAM" id="SSF54285">
    <property type="entry name" value="MoaD/ThiS"/>
    <property type="match status" value="1"/>
</dbReference>
<proteinExistence type="inferred from homology"/>
<dbReference type="InterPro" id="IPR012675">
    <property type="entry name" value="Beta-grasp_dom_sf"/>
</dbReference>
<dbReference type="InterPro" id="IPR044672">
    <property type="entry name" value="MOCS2A"/>
</dbReference>
<dbReference type="Proteomes" id="UP000245081">
    <property type="component" value="Unassembled WGS sequence"/>
</dbReference>
<gene>
    <name evidence="4" type="primary">moaD</name>
    <name evidence="4" type="ORF">NMK_0239</name>
</gene>
<comment type="similarity">
    <text evidence="2">Belongs to the MoaD family.</text>
</comment>
<organism evidence="4 5">
    <name type="scientific">Novimethylophilus kurashikiensis</name>
    <dbReference type="NCBI Taxonomy" id="1825523"/>
    <lineage>
        <taxon>Bacteria</taxon>
        <taxon>Pseudomonadati</taxon>
        <taxon>Pseudomonadota</taxon>
        <taxon>Betaproteobacteria</taxon>
        <taxon>Nitrosomonadales</taxon>
        <taxon>Methylophilaceae</taxon>
        <taxon>Novimethylophilus</taxon>
    </lineage>
</organism>
<dbReference type="PANTHER" id="PTHR33359">
    <property type="entry name" value="MOLYBDOPTERIN SYNTHASE SULFUR CARRIER SUBUNIT"/>
    <property type="match status" value="1"/>
</dbReference>
<dbReference type="InterPro" id="IPR016155">
    <property type="entry name" value="Mopterin_synth/thiamin_S_b"/>
</dbReference>
<keyword evidence="5" id="KW-1185">Reference proteome</keyword>
<reference evidence="4 5" key="1">
    <citation type="journal article" date="2018" name="Environ. Microbiol.">
        <title>Isolation and genomic characterization of Novimethylophilus kurashikiensis gen. nov. sp. nov., a new lanthanide-dependent methylotrophic species of Methylophilaceae.</title>
        <authorList>
            <person name="Lv H."/>
            <person name="Sahin N."/>
            <person name="Tani A."/>
        </authorList>
    </citation>
    <scope>NUCLEOTIDE SEQUENCE [LARGE SCALE GENOMIC DNA]</scope>
    <source>
        <strain evidence="4 5">La2-4</strain>
    </source>
</reference>
<evidence type="ECO:0000313" key="4">
    <source>
        <dbReference type="EMBL" id="GBG12707.1"/>
    </source>
</evidence>
<dbReference type="PANTHER" id="PTHR33359:SF1">
    <property type="entry name" value="MOLYBDOPTERIN SYNTHASE SULFUR CARRIER SUBUNIT"/>
    <property type="match status" value="1"/>
</dbReference>
<evidence type="ECO:0000313" key="5">
    <source>
        <dbReference type="Proteomes" id="UP000245081"/>
    </source>
</evidence>
<dbReference type="Pfam" id="PF02597">
    <property type="entry name" value="ThiS"/>
    <property type="match status" value="1"/>
</dbReference>
<protein>
    <recommendedName>
        <fullName evidence="3">Molybdopterin synthase sulfur carrier subunit</fullName>
    </recommendedName>
</protein>